<evidence type="ECO:0000256" key="1">
    <source>
        <dbReference type="SAM" id="MobiDB-lite"/>
    </source>
</evidence>
<reference evidence="2" key="1">
    <citation type="submission" date="2010-05" db="EMBL/GenBank/DDBJ databases">
        <title>The Genome Sequence of Magnaporthe poae strain ATCC 64411.</title>
        <authorList>
            <consortium name="The Broad Institute Genome Sequencing Platform"/>
            <consortium name="Broad Institute Genome Sequencing Center for Infectious Disease"/>
            <person name="Ma L.-J."/>
            <person name="Dead R."/>
            <person name="Young S."/>
            <person name="Zeng Q."/>
            <person name="Koehrsen M."/>
            <person name="Alvarado L."/>
            <person name="Berlin A."/>
            <person name="Chapman S.B."/>
            <person name="Chen Z."/>
            <person name="Freedman E."/>
            <person name="Gellesch M."/>
            <person name="Goldberg J."/>
            <person name="Griggs A."/>
            <person name="Gujja S."/>
            <person name="Heilman E.R."/>
            <person name="Heiman D."/>
            <person name="Hepburn T."/>
            <person name="Howarth C."/>
            <person name="Jen D."/>
            <person name="Larson L."/>
            <person name="Mehta T."/>
            <person name="Neiman D."/>
            <person name="Pearson M."/>
            <person name="Roberts A."/>
            <person name="Saif S."/>
            <person name="Shea T."/>
            <person name="Shenoy N."/>
            <person name="Sisk P."/>
            <person name="Stolte C."/>
            <person name="Sykes S."/>
            <person name="Walk T."/>
            <person name="White J."/>
            <person name="Yandava C."/>
            <person name="Haas B."/>
            <person name="Nusbaum C."/>
            <person name="Birren B."/>
        </authorList>
    </citation>
    <scope>NUCLEOTIDE SEQUENCE</scope>
    <source>
        <strain evidence="2">ATCC 64411</strain>
    </source>
</reference>
<feature type="compositionally biased region" description="Polar residues" evidence="1">
    <location>
        <begin position="190"/>
        <end position="209"/>
    </location>
</feature>
<dbReference type="EMBL" id="GL876967">
    <property type="protein sequence ID" value="KLU83441.1"/>
    <property type="molecule type" value="Genomic_DNA"/>
</dbReference>
<sequence length="219" mass="23719">MIQNFEHMERPRQGPPLAASRPPHPLSYSRDIWTPSSDSDSSSQATARPSERDSGDYDDFPRSDSPQPSLGLPCAPLPFAPEPPTSDSDSALDSVSDLYGPDRLHPSPPAVILPNAMFARLRDRPDLTLDDVKEIGLQAAAQGRDAALIGMTLKDKLAWEACRVTPGVDDGPYIQYAIEAITKERDGETDTSNESNPLFASTPSDSVQQPPAALDTHRS</sequence>
<feature type="compositionally biased region" description="Basic and acidic residues" evidence="1">
    <location>
        <begin position="1"/>
        <end position="12"/>
    </location>
</feature>
<feature type="compositionally biased region" description="Basic and acidic residues" evidence="1">
    <location>
        <begin position="49"/>
        <end position="62"/>
    </location>
</feature>
<feature type="compositionally biased region" description="Low complexity" evidence="1">
    <location>
        <begin position="86"/>
        <end position="98"/>
    </location>
</feature>
<organism evidence="2">
    <name type="scientific">Magnaporthiopsis poae (strain ATCC 64411 / 73-15)</name>
    <name type="common">Kentucky bluegrass fungus</name>
    <name type="synonym">Magnaporthe poae</name>
    <dbReference type="NCBI Taxonomy" id="644358"/>
    <lineage>
        <taxon>Eukaryota</taxon>
        <taxon>Fungi</taxon>
        <taxon>Dikarya</taxon>
        <taxon>Ascomycota</taxon>
        <taxon>Pezizomycotina</taxon>
        <taxon>Sordariomycetes</taxon>
        <taxon>Sordariomycetidae</taxon>
        <taxon>Magnaporthales</taxon>
        <taxon>Magnaporthaceae</taxon>
        <taxon>Magnaporthiopsis</taxon>
    </lineage>
</organism>
<proteinExistence type="predicted"/>
<accession>A0A0H2TPG0</accession>
<dbReference type="AlphaFoldDB" id="A0A0H2TPG0"/>
<feature type="non-terminal residue" evidence="2">
    <location>
        <position position="219"/>
    </location>
</feature>
<evidence type="ECO:0000313" key="2">
    <source>
        <dbReference type="EMBL" id="KLU83441.1"/>
    </source>
</evidence>
<dbReference type="OrthoDB" id="3057599at2759"/>
<feature type="region of interest" description="Disordered" evidence="1">
    <location>
        <begin position="1"/>
        <end position="109"/>
    </location>
</feature>
<feature type="region of interest" description="Disordered" evidence="1">
    <location>
        <begin position="181"/>
        <end position="219"/>
    </location>
</feature>
<reference evidence="2" key="2">
    <citation type="submission" date="2011-03" db="EMBL/GenBank/DDBJ databases">
        <title>Annotation of Magnaporthe poae ATCC 64411.</title>
        <authorList>
            <person name="Ma L.-J."/>
            <person name="Dead R."/>
            <person name="Young S.K."/>
            <person name="Zeng Q."/>
            <person name="Gargeya S."/>
            <person name="Fitzgerald M."/>
            <person name="Haas B."/>
            <person name="Abouelleil A."/>
            <person name="Alvarado L."/>
            <person name="Arachchi H.M."/>
            <person name="Berlin A."/>
            <person name="Brown A."/>
            <person name="Chapman S.B."/>
            <person name="Chen Z."/>
            <person name="Dunbar C."/>
            <person name="Freedman E."/>
            <person name="Gearin G."/>
            <person name="Gellesch M."/>
            <person name="Goldberg J."/>
            <person name="Griggs A."/>
            <person name="Gujja S."/>
            <person name="Heiman D."/>
            <person name="Howarth C."/>
            <person name="Larson L."/>
            <person name="Lui A."/>
            <person name="MacDonald P.J.P."/>
            <person name="Mehta T."/>
            <person name="Montmayeur A."/>
            <person name="Murphy C."/>
            <person name="Neiman D."/>
            <person name="Pearson M."/>
            <person name="Priest M."/>
            <person name="Roberts A."/>
            <person name="Saif S."/>
            <person name="Shea T."/>
            <person name="Shenoy N."/>
            <person name="Sisk P."/>
            <person name="Stolte C."/>
            <person name="Sykes S."/>
            <person name="Yandava C."/>
            <person name="Wortman J."/>
            <person name="Nusbaum C."/>
            <person name="Birren B."/>
        </authorList>
    </citation>
    <scope>NUCLEOTIDE SEQUENCE</scope>
    <source>
        <strain evidence="2">ATCC 64411</strain>
    </source>
</reference>
<dbReference type="VEuPathDB" id="FungiDB:MAPG_02501"/>
<gene>
    <name evidence="2" type="ORF">MAPG_02501</name>
</gene>
<name>A0A0H2TPG0_MAGP6</name>
<feature type="compositionally biased region" description="Pro residues" evidence="1">
    <location>
        <begin position="75"/>
        <end position="84"/>
    </location>
</feature>
<protein>
    <submittedName>
        <fullName evidence="2">Uncharacterized protein</fullName>
    </submittedName>
</protein>